<keyword evidence="1" id="KW-0732">Signal</keyword>
<dbReference type="EMBL" id="DVNM01000012">
    <property type="protein sequence ID" value="HIU68739.1"/>
    <property type="molecule type" value="Genomic_DNA"/>
</dbReference>
<feature type="chain" id="PRO_5039436757" evidence="1">
    <location>
        <begin position="31"/>
        <end position="2440"/>
    </location>
</feature>
<organism evidence="2 3">
    <name type="scientific">Candidatus Scybalenecus merdavium</name>
    <dbReference type="NCBI Taxonomy" id="2840939"/>
    <lineage>
        <taxon>Bacteria</taxon>
        <taxon>Bacillati</taxon>
        <taxon>Bacillota</taxon>
        <taxon>Clostridia</taxon>
        <taxon>Eubacteriales</taxon>
        <taxon>Oscillospiraceae</taxon>
        <taxon>Oscillospiraceae incertae sedis</taxon>
        <taxon>Candidatus Scybalenecus</taxon>
    </lineage>
</organism>
<gene>
    <name evidence="2" type="ORF">IAD23_02125</name>
</gene>
<accession>A0A9D1MTS2</accession>
<proteinExistence type="predicted"/>
<comment type="caution">
    <text evidence="2">The sequence shown here is derived from an EMBL/GenBank/DDBJ whole genome shotgun (WGS) entry which is preliminary data.</text>
</comment>
<evidence type="ECO:0000313" key="2">
    <source>
        <dbReference type="EMBL" id="HIU68739.1"/>
    </source>
</evidence>
<reference evidence="2" key="2">
    <citation type="journal article" date="2021" name="PeerJ">
        <title>Extensive microbial diversity within the chicken gut microbiome revealed by metagenomics and culture.</title>
        <authorList>
            <person name="Gilroy R."/>
            <person name="Ravi A."/>
            <person name="Getino M."/>
            <person name="Pursley I."/>
            <person name="Horton D.L."/>
            <person name="Alikhan N.F."/>
            <person name="Baker D."/>
            <person name="Gharbi K."/>
            <person name="Hall N."/>
            <person name="Watson M."/>
            <person name="Adriaenssens E.M."/>
            <person name="Foster-Nyarko E."/>
            <person name="Jarju S."/>
            <person name="Secka A."/>
            <person name="Antonio M."/>
            <person name="Oren A."/>
            <person name="Chaudhuri R.R."/>
            <person name="La Ragione R."/>
            <person name="Hildebrand F."/>
            <person name="Pallen M.J."/>
        </authorList>
    </citation>
    <scope>NUCLEOTIDE SEQUENCE</scope>
    <source>
        <strain evidence="2">CHK176-6737</strain>
    </source>
</reference>
<dbReference type="Proteomes" id="UP000824125">
    <property type="component" value="Unassembled WGS sequence"/>
</dbReference>
<protein>
    <submittedName>
        <fullName evidence="2">Uncharacterized protein</fullName>
    </submittedName>
</protein>
<reference evidence="2" key="1">
    <citation type="submission" date="2020-10" db="EMBL/GenBank/DDBJ databases">
        <authorList>
            <person name="Gilroy R."/>
        </authorList>
    </citation>
    <scope>NUCLEOTIDE SEQUENCE</scope>
    <source>
        <strain evidence="2">CHK176-6737</strain>
    </source>
</reference>
<sequence length="2440" mass="260924">MKKTSKKLLSLFLAVVMAVSACSVGFTALAAETNPDYKLFNDSNSLDAESSIDAINELLDNRLPDILDMIGADSLAAIGIDAQDIEDIKNYDSGGKYDSDAFYAFMTKLADYLLGMINGNGTATASYFGEDYSNLTDWQYSFVEDESAPVSYFALLNYAEKMQDSEYKAAAKYSEENLDDLQALTEPFTEELASQESAATNVETGLVAALLKEAAVADTVDAAFNSGKGFSYQLIADTVVAIDGTQYALSKSNTAYPYILEAPAYANYSEADVEAYVNGYKAEAAQVGLGWFDPAADVAGALYCHYMFETNSLYADVLEAASINYYAKAGGHTFSYDGQEITPSNYMTVLGNVYTGSDFVADYGDGYSDLTEAQANGAYQFALDKIYVALITGVESVSFADAAFAAYDASKTNDLKSMNYSLAFTEGLAVSEGVVSQSEYNAIAKANNNNAAAVYADIFETVSEEPIITASSNTVLETLDVQAASGANQVSYDYETYAVSSDSLIALNETLNGYINTINDIKDIKLIGGYLVKIINNAIKSFGVDITLDTLVNMLTDVVINLAEHPGDTIFALMPFLVNVIDNLAAPALLGEEQSSANEMLFGTTESREYADRIQKAISRIMELVNGGDFGIGDIGELLSILTDEIGISNIGKLIADILGGLFTADVSNFIKKCGGVFGLLKAFNVLDITQYSQQAGDATLGYDQDAPYVNMNRALPMLLNWICGNTGYLSANDLTYYNTDPDGDGEAEYAENVPVITNLYVVDNALAGLYGLDSITGGMDATVAEILSELITFATSTVTDLYGPNGSTQLDGGANDLFSALPEIVNGLGQDFAEKYSIGTDWHFGSFIGGSYGSASTNSRMTVIDKLSDISNSSNYALNASNAQAAMEEIVNVFANGWINALLDLLNDVVGTENAITGEIPIVSGLLNALGGFSEQSILTDVINNVFQLDRDSKYSFTFEERDNGYVGIPSEVGYFLIENMDTLIGIIMQIVENTQAAPAAASAAPYAITQDAPAAAAQAAEASAISRAAGGSSISDADEAAADQLMTTLDGILADVLDGSFINDYSTSETDSILSGVFDLLSNYIGASNSSAYLRLLDGYMNNIIVAPKADGTLDEKDVYNNDNLTNFVVRTYALLEDIIDVVGDENLAATQYNDNYNLAVEAIKGVISPDAVGIRLSDNTSAQNKIMDLDSWNDAIQNGKVNVSIDWNVKTGDKESFYEGMASSLRVVSSILSVLLLDTGYYANVLQPILAGLLSDMDVQVEVIGEGVTTPSAAVLPASEVNTADDALMAIIRPFGAVLNALQAQPLTTVVDVVKGLAKVLQGTNPDLLDIVLNLVAPLDSELLGLAAIVRNLSPTLADKIEGLEIASIPIDINGMTATIAIRVEGIVANIAGFDIKIPIDDVAQFKALWNKLAPILGSVLGMDLTLINGETILSLLGMLDLGVTIPELDLDELASASDAKALLIIVYFVLDLLDANPSILGGNETVAGVLDFIRQNGIGGIIDIINTILSITTSPTEVYWMFVQKFELLRTGFEYPLGVTAADADNAVDQLDNLVSGIFPLLSSLGVMDVSGLSGLISDNLYTNNMVTTIAKGLYGAMEGDVASYLSIVGVDTSTKGVAKLLNDSSYGKTYSAAAKTLNGVSSWSKVSSLNWRFQDGDQDGFIEALSAALRPLNDLLALLLVEGNIDLSGLVNSVDVNTGAFKLQDGKLVITVSGKDVDSEDSTITIDLGGVLKQLQIYGGNGYDSAIIPLLEALGCTGVKTYSHYVSDYNKAKDNLLINVLNPIFSLVDKIAEKPFDTLTGMLPNLAYFLENGGLGQFVNNLLSPVTKLISDLDAKGINIDEIIEMIAGKDLNTLVKDALGIDLGLSLTNLGNLNIHSQLIPLVNSLLKSSGINLQLSNIDWKYLASLGELKTYTSASDHYGTPKRVAAYKGQVLITVLRYLLDNVLAKNNFAMITGLVNGIDMDAMIKNILASVFNTLSTATSDEIIRALFELLNGTPTNAFWDYTGYKFKSYDFSYPANMDMQFIQDLGATIDNLLTGFIDLNGTIADLIYKDDIINTLAEAIYTNVEKVTISGSTTLIDLLAQTGIDLSTDAMADLLVDKDYGKTFSSVASKIRSAGSWANVNFDKLSWGVTDRESFLNALCAVLRPAYGVLDVLLNDGMLGLFSLLYIPGSDGYTSTIVPFMEALSLYNIKTQYQYREDIATKGYDYILLDILNPLFDKVEDLLYAPIQTLSGMLPNLAYFFANGGLLQMVDNLVTPVTALLDTLSPIVNVNDLLAELGVSINGQALDLYHISSILEPYVAPDKVVPLLNSLLQSLDINGTKLNITLLDIDWYQLASHGELVREPSQAATYGIRSYVKADEAETLIAVLRYLVAVIQDERNLDNIIGLVNGLVGDNSTVSGIVSQVISTISTSPGDEFIAQIGDLLATIAG</sequence>
<evidence type="ECO:0000313" key="3">
    <source>
        <dbReference type="Proteomes" id="UP000824125"/>
    </source>
</evidence>
<feature type="signal peptide" evidence="1">
    <location>
        <begin position="1"/>
        <end position="30"/>
    </location>
</feature>
<name>A0A9D1MTS2_9FIRM</name>
<dbReference type="PROSITE" id="PS51257">
    <property type="entry name" value="PROKAR_LIPOPROTEIN"/>
    <property type="match status" value="1"/>
</dbReference>
<evidence type="ECO:0000256" key="1">
    <source>
        <dbReference type="SAM" id="SignalP"/>
    </source>
</evidence>